<evidence type="ECO:0000313" key="22">
    <source>
        <dbReference type="Proteomes" id="UP000706039"/>
    </source>
</evidence>
<protein>
    <recommendedName>
        <fullName evidence="16 17">Protein translocase subunit SecA</fullName>
        <ecNumber evidence="16">7.4.2.8</ecNumber>
    </recommendedName>
</protein>
<dbReference type="Pfam" id="PF07517">
    <property type="entry name" value="SecA_DEAD"/>
    <property type="match status" value="1"/>
</dbReference>
<feature type="binding site" evidence="16">
    <location>
        <position position="87"/>
    </location>
    <ligand>
        <name>ATP</name>
        <dbReference type="ChEBI" id="CHEBI:30616"/>
    </ligand>
</feature>
<dbReference type="InterPro" id="IPR004027">
    <property type="entry name" value="SEC_C_motif"/>
</dbReference>
<keyword evidence="11 16" id="KW-0067">ATP-binding</keyword>
<evidence type="ECO:0000256" key="2">
    <source>
        <dbReference type="ARBA" id="ARBA00004170"/>
    </source>
</evidence>
<keyword evidence="7" id="KW-0997">Cell inner membrane</keyword>
<dbReference type="Proteomes" id="UP000706039">
    <property type="component" value="Unassembled WGS sequence"/>
</dbReference>
<keyword evidence="5 16" id="KW-1003">Cell membrane</keyword>
<gene>
    <name evidence="16 21" type="primary">secA</name>
    <name evidence="21" type="ORF">K7G82_12770</name>
</gene>
<dbReference type="InterPro" id="IPR036266">
    <property type="entry name" value="SecA_Wing/Scaffold_sf"/>
</dbReference>
<sequence length="912" mass="101867">MLGGIAKAIFGSSNDRYVKSLDKIVARIAGFEPSISALSDEALSAQTAAFRARLDAGETLDDLLPEAFATVREAAKRVLGQRHYDVQMVGGIVLHRGEIAEMRTGEGKTLVATLATYLNALPGTGVHVVTVNDYLARRDAEWMGQVYRFLGLTVGVIVPNIGDQARRDAYAADITYGTNNEFGFDYLRDNMKYERSQMVQRPFAHAIVDEVDSILIDEARTPLIISGPTDDKSELYMRVDAVVKQLVAEDYEVDEKQRSIILTEDGTEKVERMLEAAGLLEGDNLYDYENTQVVHHLNQALRANVIFKRDTDYIVKEGKVIIIDEFTGRMMDGRRWSDGLHQAVEAKEGVNIEPENQTLASITFQNYFRMYPKLSGMTGTAATEAAEFFDIYKMNVVTIPTNVPVQRVDEEDEFYKSLEEKFAAIAKRIRMQAENGQPVLVGTVSIEKSELLSDFLNKEKVEHSVLNARYHESEAHIVSQAGRLGAVTIATNMAGRGTDIQLGGNLEFRVEDELAEMPEGPDRDAAIERIKGEIAAEKQQVLAAGGLFVLGTERHESRRIDNQLRGRSGRQGDPGLSRFYLSLDDDLLRIFGPNTMFAKMMRSNLQEGEAIGSKWLSKAIETAQKKVEARNYDIRKQVVEYDDVMNDQRKVIYEQRSDIMDADTVDDVVADMRAETVNGIVADVCPPDTYPEQWDIAQLKDRALSVLGLQPDFDAWMTEEAIDPELIEQRLQALADEAIALKAAEIDPESWAQVQKSILLQSLDHHWKEHLATLDALRQVIHLRAYAQKTPINEYKQEAFALFERMLSAIREDVTRVLANAQFMPQEAPPLPQMPDFITTHLDPLTGEDNSADIDGGNLGLITTRLPPLQIAQPEMVEDLGDDPAEWGDKVSRNAPCPCGSGRKYKHCHGAL</sequence>
<keyword evidence="10" id="KW-0862">Zinc</keyword>
<dbReference type="InterPro" id="IPR011115">
    <property type="entry name" value="SecA_DEAD"/>
</dbReference>
<dbReference type="Pfam" id="PF21090">
    <property type="entry name" value="P-loop_SecA"/>
    <property type="match status" value="1"/>
</dbReference>
<dbReference type="InterPro" id="IPR036670">
    <property type="entry name" value="SecA_X-link_sf"/>
</dbReference>
<dbReference type="PROSITE" id="PS51192">
    <property type="entry name" value="HELICASE_ATP_BIND_1"/>
    <property type="match status" value="1"/>
</dbReference>
<dbReference type="InterPro" id="IPR011130">
    <property type="entry name" value="SecA_preprotein_X-link_dom"/>
</dbReference>
<dbReference type="Pfam" id="PF07516">
    <property type="entry name" value="SecA_SW"/>
    <property type="match status" value="1"/>
</dbReference>
<evidence type="ECO:0000256" key="7">
    <source>
        <dbReference type="ARBA" id="ARBA00022519"/>
    </source>
</evidence>
<evidence type="ECO:0000256" key="1">
    <source>
        <dbReference type="ARBA" id="ARBA00001947"/>
    </source>
</evidence>
<dbReference type="CDD" id="cd18803">
    <property type="entry name" value="SF2_C_secA"/>
    <property type="match status" value="1"/>
</dbReference>
<feature type="domain" description="Helicase ATP-binding" evidence="18">
    <location>
        <begin position="89"/>
        <end position="247"/>
    </location>
</feature>
<evidence type="ECO:0000256" key="5">
    <source>
        <dbReference type="ARBA" id="ARBA00022475"/>
    </source>
</evidence>
<evidence type="ECO:0000256" key="3">
    <source>
        <dbReference type="ARBA" id="ARBA00007650"/>
    </source>
</evidence>
<evidence type="ECO:0000256" key="16">
    <source>
        <dbReference type="HAMAP-Rule" id="MF_01382"/>
    </source>
</evidence>
<dbReference type="Pfam" id="PF02810">
    <property type="entry name" value="SEC-C"/>
    <property type="match status" value="1"/>
</dbReference>
<keyword evidence="13 16" id="KW-1278">Translocase</keyword>
<evidence type="ECO:0000256" key="6">
    <source>
        <dbReference type="ARBA" id="ARBA00022490"/>
    </source>
</evidence>
<feature type="domain" description="Helicase C-terminal" evidence="19">
    <location>
        <begin position="417"/>
        <end position="628"/>
    </location>
</feature>
<dbReference type="PRINTS" id="PR00906">
    <property type="entry name" value="SECA"/>
</dbReference>
<evidence type="ECO:0000313" key="21">
    <source>
        <dbReference type="EMBL" id="MBY8823171.1"/>
    </source>
</evidence>
<dbReference type="EMBL" id="JAINVV010000004">
    <property type="protein sequence ID" value="MBY8823171.1"/>
    <property type="molecule type" value="Genomic_DNA"/>
</dbReference>
<comment type="caution">
    <text evidence="21">The sequence shown here is derived from an EMBL/GenBank/DDBJ whole genome shotgun (WGS) entry which is preliminary data.</text>
</comment>
<proteinExistence type="inferred from homology"/>
<dbReference type="InterPro" id="IPR000185">
    <property type="entry name" value="SecA"/>
</dbReference>
<dbReference type="InterPro" id="IPR027417">
    <property type="entry name" value="P-loop_NTPase"/>
</dbReference>
<evidence type="ECO:0000256" key="17">
    <source>
        <dbReference type="RuleBase" id="RU003874"/>
    </source>
</evidence>
<accession>A0ABS7PPP7</accession>
<evidence type="ECO:0000256" key="8">
    <source>
        <dbReference type="ARBA" id="ARBA00022723"/>
    </source>
</evidence>
<dbReference type="InterPro" id="IPR020937">
    <property type="entry name" value="SecA_CS"/>
</dbReference>
<dbReference type="SMART" id="SM00958">
    <property type="entry name" value="SecA_PP_bind"/>
    <property type="match status" value="1"/>
</dbReference>
<dbReference type="SUPFAM" id="SSF81886">
    <property type="entry name" value="Helical scaffold and wing domains of SecA"/>
    <property type="match status" value="1"/>
</dbReference>
<keyword evidence="4 16" id="KW-0813">Transport</keyword>
<dbReference type="Gene3D" id="3.10.450.50">
    <property type="match status" value="1"/>
</dbReference>
<evidence type="ECO:0000256" key="9">
    <source>
        <dbReference type="ARBA" id="ARBA00022741"/>
    </source>
</evidence>
<keyword evidence="14 16" id="KW-0811">Translocation</keyword>
<dbReference type="PANTHER" id="PTHR30612:SF0">
    <property type="entry name" value="CHLOROPLAST PROTEIN-TRANSPORTING ATPASE"/>
    <property type="match status" value="1"/>
</dbReference>
<dbReference type="NCBIfam" id="TIGR00963">
    <property type="entry name" value="secA"/>
    <property type="match status" value="1"/>
</dbReference>
<comment type="catalytic activity">
    <reaction evidence="16">
        <text>ATP + H2O + cellular proteinSide 1 = ADP + phosphate + cellular proteinSide 2.</text>
        <dbReference type="EC" id="7.4.2.8"/>
    </reaction>
</comment>
<comment type="function">
    <text evidence="16">Part of the Sec protein translocase complex. Interacts with the SecYEG preprotein conducting channel. Has a central role in coupling the hydrolysis of ATP to the transfer of proteins into and across the cell membrane, serving both as a receptor for the preprotein-SecB complex and as an ATP-driven molecular motor driving the stepwise translocation of polypeptide chains across the membrane.</text>
</comment>
<dbReference type="PANTHER" id="PTHR30612">
    <property type="entry name" value="SECA INNER MEMBRANE COMPONENT OF SEC PROTEIN SECRETION SYSTEM"/>
    <property type="match status" value="1"/>
</dbReference>
<comment type="similarity">
    <text evidence="3 16 17">Belongs to the SecA family.</text>
</comment>
<evidence type="ECO:0000256" key="12">
    <source>
        <dbReference type="ARBA" id="ARBA00022927"/>
    </source>
</evidence>
<feature type="binding site" evidence="16">
    <location>
        <begin position="105"/>
        <end position="109"/>
    </location>
    <ligand>
        <name>ATP</name>
        <dbReference type="ChEBI" id="CHEBI:30616"/>
    </ligand>
</feature>
<dbReference type="SUPFAM" id="SSF52540">
    <property type="entry name" value="P-loop containing nucleoside triphosphate hydrolases"/>
    <property type="match status" value="2"/>
</dbReference>
<evidence type="ECO:0000256" key="4">
    <source>
        <dbReference type="ARBA" id="ARBA00022448"/>
    </source>
</evidence>
<dbReference type="EC" id="7.4.2.8" evidence="16"/>
<dbReference type="Pfam" id="PF01043">
    <property type="entry name" value="SecA_PP_bind"/>
    <property type="match status" value="1"/>
</dbReference>
<dbReference type="Gene3D" id="3.40.50.300">
    <property type="entry name" value="P-loop containing nucleotide triphosphate hydrolases"/>
    <property type="match status" value="2"/>
</dbReference>
<evidence type="ECO:0000259" key="20">
    <source>
        <dbReference type="PROSITE" id="PS51196"/>
    </source>
</evidence>
<feature type="binding site" evidence="16">
    <location>
        <position position="499"/>
    </location>
    <ligand>
        <name>ATP</name>
        <dbReference type="ChEBI" id="CHEBI:30616"/>
    </ligand>
</feature>
<organism evidence="21 22">
    <name type="scientific">Sphingomonas colocasiae</name>
    <dbReference type="NCBI Taxonomy" id="1848973"/>
    <lineage>
        <taxon>Bacteria</taxon>
        <taxon>Pseudomonadati</taxon>
        <taxon>Pseudomonadota</taxon>
        <taxon>Alphaproteobacteria</taxon>
        <taxon>Sphingomonadales</taxon>
        <taxon>Sphingomonadaceae</taxon>
        <taxon>Sphingomonas</taxon>
    </lineage>
</organism>
<comment type="cofactor">
    <cofactor evidence="1">
        <name>Zn(2+)</name>
        <dbReference type="ChEBI" id="CHEBI:29105"/>
    </cofactor>
</comment>
<dbReference type="InterPro" id="IPR001650">
    <property type="entry name" value="Helicase_C-like"/>
</dbReference>
<comment type="subunit">
    <text evidence="16">Monomer and homodimer. Part of the essential Sec protein translocation apparatus which comprises SecA, SecYEG and auxiliary proteins SecDF-YajC and YidC.</text>
</comment>
<dbReference type="InterPro" id="IPR014001">
    <property type="entry name" value="Helicase_ATP-bd"/>
</dbReference>
<dbReference type="CDD" id="cd17928">
    <property type="entry name" value="DEXDc_SecA"/>
    <property type="match status" value="1"/>
</dbReference>
<evidence type="ECO:0000259" key="18">
    <source>
        <dbReference type="PROSITE" id="PS51192"/>
    </source>
</evidence>
<dbReference type="HAMAP" id="MF_01382">
    <property type="entry name" value="SecA"/>
    <property type="match status" value="1"/>
</dbReference>
<keyword evidence="6 16" id="KW-0963">Cytoplasm</keyword>
<name>A0ABS7PPP7_9SPHN</name>
<keyword evidence="22" id="KW-1185">Reference proteome</keyword>
<feature type="domain" description="SecA family profile" evidence="20">
    <location>
        <begin position="3"/>
        <end position="612"/>
    </location>
</feature>
<dbReference type="NCBIfam" id="NF009538">
    <property type="entry name" value="PRK12904.1"/>
    <property type="match status" value="1"/>
</dbReference>
<keyword evidence="15 16" id="KW-0472">Membrane</keyword>
<dbReference type="PROSITE" id="PS51196">
    <property type="entry name" value="SECA_MOTOR_DEAD"/>
    <property type="match status" value="1"/>
</dbReference>
<dbReference type="InterPro" id="IPR044722">
    <property type="entry name" value="SecA_SF2_C"/>
</dbReference>
<evidence type="ECO:0000256" key="15">
    <source>
        <dbReference type="ARBA" id="ARBA00023136"/>
    </source>
</evidence>
<dbReference type="SUPFAM" id="SSF81767">
    <property type="entry name" value="Pre-protein crosslinking domain of SecA"/>
    <property type="match status" value="1"/>
</dbReference>
<dbReference type="SMART" id="SM00957">
    <property type="entry name" value="SecA_DEAD"/>
    <property type="match status" value="1"/>
</dbReference>
<reference evidence="21 22" key="1">
    <citation type="submission" date="2021-08" db="EMBL/GenBank/DDBJ databases">
        <authorList>
            <person name="Tuo L."/>
        </authorList>
    </citation>
    <scope>NUCLEOTIDE SEQUENCE [LARGE SCALE GENOMIC DNA]</scope>
    <source>
        <strain evidence="21 22">JCM 31229</strain>
    </source>
</reference>
<keyword evidence="8" id="KW-0479">Metal-binding</keyword>
<evidence type="ECO:0000256" key="14">
    <source>
        <dbReference type="ARBA" id="ARBA00023010"/>
    </source>
</evidence>
<dbReference type="PROSITE" id="PS01312">
    <property type="entry name" value="SECA"/>
    <property type="match status" value="1"/>
</dbReference>
<evidence type="ECO:0000256" key="11">
    <source>
        <dbReference type="ARBA" id="ARBA00022840"/>
    </source>
</evidence>
<dbReference type="RefSeq" id="WP_222990188.1">
    <property type="nucleotide sequence ID" value="NZ_JAINVV010000004.1"/>
</dbReference>
<dbReference type="InterPro" id="IPR011116">
    <property type="entry name" value="SecA_Wing/Scaffold"/>
</dbReference>
<dbReference type="PROSITE" id="PS51194">
    <property type="entry name" value="HELICASE_CTER"/>
    <property type="match status" value="1"/>
</dbReference>
<dbReference type="Gene3D" id="1.10.3060.10">
    <property type="entry name" value="Helical scaffold and wing domains of SecA"/>
    <property type="match status" value="1"/>
</dbReference>
<evidence type="ECO:0000256" key="10">
    <source>
        <dbReference type="ARBA" id="ARBA00022833"/>
    </source>
</evidence>
<evidence type="ECO:0000256" key="13">
    <source>
        <dbReference type="ARBA" id="ARBA00022967"/>
    </source>
</evidence>
<dbReference type="Gene3D" id="3.90.1440.10">
    <property type="entry name" value="SecA, preprotein cross-linking domain"/>
    <property type="match status" value="1"/>
</dbReference>
<evidence type="ECO:0000259" key="19">
    <source>
        <dbReference type="PROSITE" id="PS51194"/>
    </source>
</evidence>
<dbReference type="InterPro" id="IPR014018">
    <property type="entry name" value="SecA_motor_DEAD"/>
</dbReference>
<keyword evidence="12 16" id="KW-0653">Protein transport</keyword>
<comment type="subcellular location">
    <subcellularLocation>
        <location evidence="16">Cell membrane</location>
        <topology evidence="16">Peripheral membrane protein</topology>
        <orientation evidence="16">Cytoplasmic side</orientation>
    </subcellularLocation>
    <subcellularLocation>
        <location evidence="16">Cytoplasm</location>
    </subcellularLocation>
    <subcellularLocation>
        <location evidence="2">Membrane</location>
        <topology evidence="2">Peripheral membrane protein</topology>
    </subcellularLocation>
    <text evidence="16">Distribution is 50-50.</text>
</comment>
<keyword evidence="9 16" id="KW-0547">Nucleotide-binding</keyword>